<dbReference type="InParanoid" id="A0A1X7UFV6"/>
<sequence>MNRIKGCRLKRYCILGVDGGEHESLKQAGSDLIDEWLQQSASVVTQHVPSGRQELCSVHQLQDNRLHVLSRERENIIHGKGKITIILLHISLIHTSLRTGHNIIRNDWKGISSFISGWSHFHRTDRKTIKK</sequence>
<dbReference type="AlphaFoldDB" id="A0A1X7UFV6"/>
<dbReference type="EnsemblMetazoa" id="Aqu2.1.26652_001">
    <property type="protein sequence ID" value="Aqu2.1.26652_001"/>
    <property type="gene ID" value="Aqu2.1.26652"/>
</dbReference>
<evidence type="ECO:0000313" key="1">
    <source>
        <dbReference type="EnsemblMetazoa" id="Aqu2.1.26652_001"/>
    </source>
</evidence>
<organism evidence="1">
    <name type="scientific">Amphimedon queenslandica</name>
    <name type="common">Sponge</name>
    <dbReference type="NCBI Taxonomy" id="400682"/>
    <lineage>
        <taxon>Eukaryota</taxon>
        <taxon>Metazoa</taxon>
        <taxon>Porifera</taxon>
        <taxon>Demospongiae</taxon>
        <taxon>Heteroscleromorpha</taxon>
        <taxon>Haplosclerida</taxon>
        <taxon>Niphatidae</taxon>
        <taxon>Amphimedon</taxon>
    </lineage>
</organism>
<accession>A0A1X7UFV6</accession>
<protein>
    <submittedName>
        <fullName evidence="1">Uncharacterized protein</fullName>
    </submittedName>
</protein>
<name>A0A1X7UFV6_AMPQE</name>
<proteinExistence type="predicted"/>
<reference evidence="1" key="1">
    <citation type="submission" date="2017-05" db="UniProtKB">
        <authorList>
            <consortium name="EnsemblMetazoa"/>
        </authorList>
    </citation>
    <scope>IDENTIFICATION</scope>
</reference>